<reference evidence="2 3" key="2">
    <citation type="submission" date="2018-11" db="EMBL/GenBank/DDBJ databases">
        <authorList>
            <consortium name="Pathogen Informatics"/>
        </authorList>
    </citation>
    <scope>NUCLEOTIDE SEQUENCE [LARGE SCALE GENOMIC DNA]</scope>
    <source>
        <strain evidence="2 3">NST_G2</strain>
    </source>
</reference>
<keyword evidence="3" id="KW-1185">Reference proteome</keyword>
<dbReference type="Proteomes" id="UP000275846">
    <property type="component" value="Unassembled WGS sequence"/>
</dbReference>
<keyword evidence="1" id="KW-1133">Transmembrane helix</keyword>
<dbReference type="EMBL" id="UYSU01046628">
    <property type="protein sequence ID" value="VDM05595.1"/>
    <property type="molecule type" value="Genomic_DNA"/>
</dbReference>
<feature type="transmembrane region" description="Helical" evidence="1">
    <location>
        <begin position="219"/>
        <end position="241"/>
    </location>
</feature>
<keyword evidence="1" id="KW-0472">Membrane</keyword>
<accession>A0A183TRW1</accession>
<evidence type="ECO:0000313" key="4">
    <source>
        <dbReference type="WBParaSite" id="SSLN_0001993501-mRNA-1"/>
    </source>
</evidence>
<keyword evidence="1" id="KW-0812">Transmembrane</keyword>
<name>A0A183TRW1_SCHSO</name>
<proteinExistence type="predicted"/>
<protein>
    <submittedName>
        <fullName evidence="4">Similar to</fullName>
    </submittedName>
</protein>
<evidence type="ECO:0000313" key="2">
    <source>
        <dbReference type="EMBL" id="VDM05595.1"/>
    </source>
</evidence>
<organism evidence="4">
    <name type="scientific">Schistocephalus solidus</name>
    <name type="common">Tapeworm</name>
    <dbReference type="NCBI Taxonomy" id="70667"/>
    <lineage>
        <taxon>Eukaryota</taxon>
        <taxon>Metazoa</taxon>
        <taxon>Spiralia</taxon>
        <taxon>Lophotrochozoa</taxon>
        <taxon>Platyhelminthes</taxon>
        <taxon>Cestoda</taxon>
        <taxon>Eucestoda</taxon>
        <taxon>Diphyllobothriidea</taxon>
        <taxon>Diphyllobothriidae</taxon>
        <taxon>Schistocephalus</taxon>
    </lineage>
</organism>
<sequence>MPASYFLSINLQFSFSTRNSHASRPPNIFYYEGLSVLVDFTVSRLLDDLSGPSVSLNMAFFAANQSFAEEQNFRTSTVSTINDELTPGVFETNYVYLNEKTSTVQLPNSSQLPPAFVQWHPVFYADPSPELKSSRHVVTSAQTPPTPSALSSVHSSVAYALLGDRLRKGPRPVAWRLQNFTFADSASSTYITCTLGCNLPFLTDRGHSSEERTAMVGDVVLWSVLGVSVLAVGQVGLFFGVSEQEADYVYGWSLEECSASDLDVAV</sequence>
<dbReference type="OrthoDB" id="6264340at2759"/>
<dbReference type="AlphaFoldDB" id="A0A183TRW1"/>
<dbReference type="STRING" id="70667.A0A183TRW1"/>
<evidence type="ECO:0000256" key="1">
    <source>
        <dbReference type="SAM" id="Phobius"/>
    </source>
</evidence>
<evidence type="ECO:0000313" key="3">
    <source>
        <dbReference type="Proteomes" id="UP000275846"/>
    </source>
</evidence>
<reference evidence="4" key="1">
    <citation type="submission" date="2016-06" db="UniProtKB">
        <authorList>
            <consortium name="WormBaseParasite"/>
        </authorList>
    </citation>
    <scope>IDENTIFICATION</scope>
</reference>
<dbReference type="Pfam" id="PF15065">
    <property type="entry name" value="NCU-G1"/>
    <property type="match status" value="1"/>
</dbReference>
<gene>
    <name evidence="2" type="ORF">SSLN_LOCUS19209</name>
</gene>
<dbReference type="WBParaSite" id="SSLN_0001993501-mRNA-1">
    <property type="protein sequence ID" value="SSLN_0001993501-mRNA-1"/>
    <property type="gene ID" value="SSLN_0001993501"/>
</dbReference>
<dbReference type="InterPro" id="IPR029382">
    <property type="entry name" value="NCU-G1"/>
</dbReference>